<dbReference type="InterPro" id="IPR002575">
    <property type="entry name" value="Aminoglycoside_PTrfase"/>
</dbReference>
<dbReference type="Pfam" id="PF01636">
    <property type="entry name" value="APH"/>
    <property type="match status" value="1"/>
</dbReference>
<keyword evidence="4" id="KW-1185">Reference proteome</keyword>
<gene>
    <name evidence="3" type="ORF">C8A01DRAFT_46879</name>
</gene>
<protein>
    <submittedName>
        <fullName evidence="3">Kinase-like domain-containing protein</fullName>
    </submittedName>
</protein>
<dbReference type="InterPro" id="IPR011009">
    <property type="entry name" value="Kinase-like_dom_sf"/>
</dbReference>
<dbReference type="PANTHER" id="PTHR21310">
    <property type="entry name" value="AMINOGLYCOSIDE PHOSPHOTRANSFERASE-RELATED-RELATED"/>
    <property type="match status" value="1"/>
</dbReference>
<dbReference type="GO" id="GO:0016301">
    <property type="term" value="F:kinase activity"/>
    <property type="evidence" value="ECO:0007669"/>
    <property type="project" value="UniProtKB-KW"/>
</dbReference>
<dbReference type="CDD" id="cd05120">
    <property type="entry name" value="APH_ChoK_like"/>
    <property type="match status" value="1"/>
</dbReference>
<dbReference type="Proteomes" id="UP001303115">
    <property type="component" value="Unassembled WGS sequence"/>
</dbReference>
<dbReference type="InterPro" id="IPR051678">
    <property type="entry name" value="AGP_Transferase"/>
</dbReference>
<evidence type="ECO:0000256" key="1">
    <source>
        <dbReference type="SAM" id="MobiDB-lite"/>
    </source>
</evidence>
<keyword evidence="3" id="KW-0808">Transferase</keyword>
<organism evidence="3 4">
    <name type="scientific">Parachaetomium inaequale</name>
    <dbReference type="NCBI Taxonomy" id="2588326"/>
    <lineage>
        <taxon>Eukaryota</taxon>
        <taxon>Fungi</taxon>
        <taxon>Dikarya</taxon>
        <taxon>Ascomycota</taxon>
        <taxon>Pezizomycotina</taxon>
        <taxon>Sordariomycetes</taxon>
        <taxon>Sordariomycetidae</taxon>
        <taxon>Sordariales</taxon>
        <taxon>Chaetomiaceae</taxon>
        <taxon>Parachaetomium</taxon>
    </lineage>
</organism>
<comment type="caution">
    <text evidence="3">The sequence shown here is derived from an EMBL/GenBank/DDBJ whole genome shotgun (WGS) entry which is preliminary data.</text>
</comment>
<evidence type="ECO:0000313" key="4">
    <source>
        <dbReference type="Proteomes" id="UP001303115"/>
    </source>
</evidence>
<accession>A0AAN6SRQ8</accession>
<feature type="region of interest" description="Disordered" evidence="1">
    <location>
        <begin position="1"/>
        <end position="20"/>
    </location>
</feature>
<keyword evidence="3" id="KW-0418">Kinase</keyword>
<reference evidence="4" key="1">
    <citation type="journal article" date="2023" name="Mol. Phylogenet. Evol.">
        <title>Genome-scale phylogeny and comparative genomics of the fungal order Sordariales.</title>
        <authorList>
            <person name="Hensen N."/>
            <person name="Bonometti L."/>
            <person name="Westerberg I."/>
            <person name="Brannstrom I.O."/>
            <person name="Guillou S."/>
            <person name="Cros-Aarteil S."/>
            <person name="Calhoun S."/>
            <person name="Haridas S."/>
            <person name="Kuo A."/>
            <person name="Mondo S."/>
            <person name="Pangilinan J."/>
            <person name="Riley R."/>
            <person name="LaButti K."/>
            <person name="Andreopoulos B."/>
            <person name="Lipzen A."/>
            <person name="Chen C."/>
            <person name="Yan M."/>
            <person name="Daum C."/>
            <person name="Ng V."/>
            <person name="Clum A."/>
            <person name="Steindorff A."/>
            <person name="Ohm R.A."/>
            <person name="Martin F."/>
            <person name="Silar P."/>
            <person name="Natvig D.O."/>
            <person name="Lalanne C."/>
            <person name="Gautier V."/>
            <person name="Ament-Velasquez S.L."/>
            <person name="Kruys A."/>
            <person name="Hutchinson M.I."/>
            <person name="Powell A.J."/>
            <person name="Barry K."/>
            <person name="Miller A.N."/>
            <person name="Grigoriev I.V."/>
            <person name="Debuchy R."/>
            <person name="Gladieux P."/>
            <person name="Hiltunen Thoren M."/>
            <person name="Johannesson H."/>
        </authorList>
    </citation>
    <scope>NUCLEOTIDE SEQUENCE [LARGE SCALE GENOMIC DNA]</scope>
    <source>
        <strain evidence="4">CBS 284.82</strain>
    </source>
</reference>
<dbReference type="Gene3D" id="3.90.1200.10">
    <property type="match status" value="1"/>
</dbReference>
<dbReference type="EMBL" id="MU854394">
    <property type="protein sequence ID" value="KAK4039696.1"/>
    <property type="molecule type" value="Genomic_DNA"/>
</dbReference>
<feature type="domain" description="Aminoglycoside phosphotransferase" evidence="2">
    <location>
        <begin position="58"/>
        <end position="270"/>
    </location>
</feature>
<dbReference type="PANTHER" id="PTHR21310:SF15">
    <property type="entry name" value="AMINOGLYCOSIDE PHOSPHOTRANSFERASE DOMAIN-CONTAINING PROTEIN"/>
    <property type="match status" value="1"/>
</dbReference>
<proteinExistence type="predicted"/>
<evidence type="ECO:0000313" key="3">
    <source>
        <dbReference type="EMBL" id="KAK4039696.1"/>
    </source>
</evidence>
<dbReference type="SUPFAM" id="SSF56112">
    <property type="entry name" value="Protein kinase-like (PK-like)"/>
    <property type="match status" value="1"/>
</dbReference>
<name>A0AAN6SRQ8_9PEZI</name>
<evidence type="ECO:0000259" key="2">
    <source>
        <dbReference type="Pfam" id="PF01636"/>
    </source>
</evidence>
<dbReference type="AlphaFoldDB" id="A0AAN6SRQ8"/>
<sequence>MQPDLEQSEPSSPGDRPLPKGLKLRLAASRLIKRSSAPGTGNVIALPFNKIAKLDVPANEIAAMEFVRANTTIPVPKIVDIYDKQPNGSAHIVMTQLPGTALSDALPNMGPTQVAAAARDLANYLAQLRRLAPQHSKASTPIVGGASGGSGLDHRLGPRPWGPFCTIADFHTYTRFGEPLDDWTHEPAVMDVHGKPEGAYQVRFAHADLVPPNILVDPKEGKITGIIDWEFGGWYPEYWEYTKMHYGGVRPRWEQWFAAISKEEGIEKYEAERKAEEVIWLRAGPFGYV</sequence>